<feature type="transmembrane region" description="Helical" evidence="1">
    <location>
        <begin position="27"/>
        <end position="46"/>
    </location>
</feature>
<feature type="transmembrane region" description="Helical" evidence="1">
    <location>
        <begin position="58"/>
        <end position="74"/>
    </location>
</feature>
<feature type="transmembrane region" description="Helical" evidence="1">
    <location>
        <begin position="110"/>
        <end position="133"/>
    </location>
</feature>
<proteinExistence type="predicted"/>
<reference evidence="2 3" key="1">
    <citation type="submission" date="2017-05" db="EMBL/GenBank/DDBJ databases">
        <authorList>
            <person name="Varghese N."/>
            <person name="Submissions S."/>
        </authorList>
    </citation>
    <scope>NUCLEOTIDE SEQUENCE [LARGE SCALE GENOMIC DNA]</scope>
    <source>
        <strain evidence="2 3">DSM 19382</strain>
    </source>
</reference>
<feature type="transmembrane region" description="Helical" evidence="1">
    <location>
        <begin position="170"/>
        <end position="191"/>
    </location>
</feature>
<sequence>MNNLKFKHTTCKGNLEKDSFLKKNSKSIFAIYALILMLIYISAMIFFKKCVSYEFSKFSFFVGLNLWIMFYINSQKIIDKNQFKEYAFLGLLLVALNFFLQIFINNNDLISFVLTGFPFFYIVYFRLLLFLFYNDFAASYKRPKIFFASRSKWSSGDLEYDYIATNKEILFSRCLFFGPLIFVVLAVYFIIRN</sequence>
<dbReference type="EMBL" id="FXTA01000006">
    <property type="protein sequence ID" value="SMO90063.1"/>
    <property type="molecule type" value="Genomic_DNA"/>
</dbReference>
<gene>
    <name evidence="2" type="ORF">SAMN06265349_10689</name>
</gene>
<evidence type="ECO:0000313" key="2">
    <source>
        <dbReference type="EMBL" id="SMO90063.1"/>
    </source>
</evidence>
<evidence type="ECO:0000256" key="1">
    <source>
        <dbReference type="SAM" id="Phobius"/>
    </source>
</evidence>
<keyword evidence="1" id="KW-1133">Transmembrane helix</keyword>
<organism evidence="2 3">
    <name type="scientific">Flavobacterium resistens</name>
    <dbReference type="NCBI Taxonomy" id="443612"/>
    <lineage>
        <taxon>Bacteria</taxon>
        <taxon>Pseudomonadati</taxon>
        <taxon>Bacteroidota</taxon>
        <taxon>Flavobacteriia</taxon>
        <taxon>Flavobacteriales</taxon>
        <taxon>Flavobacteriaceae</taxon>
        <taxon>Flavobacterium</taxon>
    </lineage>
</organism>
<protein>
    <submittedName>
        <fullName evidence="2">Uncharacterized protein</fullName>
    </submittedName>
</protein>
<dbReference type="AlphaFoldDB" id="A0A521F1L3"/>
<keyword evidence="1" id="KW-0812">Transmembrane</keyword>
<dbReference type="Proteomes" id="UP000317289">
    <property type="component" value="Unassembled WGS sequence"/>
</dbReference>
<name>A0A521F1L3_9FLAO</name>
<keyword evidence="1" id="KW-0472">Membrane</keyword>
<accession>A0A521F1L3</accession>
<evidence type="ECO:0000313" key="3">
    <source>
        <dbReference type="Proteomes" id="UP000317289"/>
    </source>
</evidence>
<feature type="transmembrane region" description="Helical" evidence="1">
    <location>
        <begin position="86"/>
        <end position="104"/>
    </location>
</feature>